<dbReference type="RefSeq" id="WP_137683725.1">
    <property type="nucleotide sequence ID" value="NZ_BIXZ01000002.1"/>
</dbReference>
<gene>
    <name evidence="2" type="ORF">Harman_20880</name>
</gene>
<sequence length="207" mass="23561">MANAERPGDASAARPEIPQSRGDDAEPDSNVRPENVSVAALREYLTEVEGKTATKRIMVGINHKEGVPQTELADWYDVSRTTIHNWLNRLERLADEPLEDVVYDDDRPGRPSKLTPSQENQLQEVLAKPPAEAGYEAPEWTPKLTRMYITEMFHVEYTLSYVRELLHDAGVSWDSETDQTPEHVQEAFKSGFESDDDGHQWMHGCRR</sequence>
<name>A0A4C2ENH9_9EURY</name>
<dbReference type="InterPro" id="IPR009057">
    <property type="entry name" value="Homeodomain-like_sf"/>
</dbReference>
<comment type="caution">
    <text evidence="2">The sequence shown here is derived from an EMBL/GenBank/DDBJ whole genome shotgun (WGS) entry which is preliminary data.</text>
</comment>
<accession>A0A4C2ENH9</accession>
<dbReference type="Pfam" id="PF13565">
    <property type="entry name" value="HTH_32"/>
    <property type="match status" value="1"/>
</dbReference>
<dbReference type="InterPro" id="IPR036388">
    <property type="entry name" value="WH-like_DNA-bd_sf"/>
</dbReference>
<dbReference type="OrthoDB" id="195008at2157"/>
<evidence type="ECO:0008006" key="4">
    <source>
        <dbReference type="Google" id="ProtNLM"/>
    </source>
</evidence>
<keyword evidence="3" id="KW-1185">Reference proteome</keyword>
<feature type="region of interest" description="Disordered" evidence="1">
    <location>
        <begin position="102"/>
        <end position="122"/>
    </location>
</feature>
<dbReference type="SUPFAM" id="SSF46689">
    <property type="entry name" value="Homeodomain-like"/>
    <property type="match status" value="1"/>
</dbReference>
<evidence type="ECO:0000313" key="3">
    <source>
        <dbReference type="Proteomes" id="UP000304382"/>
    </source>
</evidence>
<reference evidence="2 3" key="1">
    <citation type="submission" date="2019-02" db="EMBL/GenBank/DDBJ databases">
        <title>Haloarcula mannanilyticum sp. nov., a mannan degrading haloarchaeon isolated from commercial salt.</title>
        <authorList>
            <person name="Enomoto S."/>
            <person name="Shimane Y."/>
            <person name="Kamekura M."/>
            <person name="Ito T."/>
            <person name="Moriya O."/>
            <person name="Ihara K."/>
            <person name="Takahashi-Ando N."/>
            <person name="Fukushima Y."/>
            <person name="Yoshida Y."/>
            <person name="Usama R."/>
            <person name="Takai K."/>
            <person name="Minegishi H."/>
        </authorList>
    </citation>
    <scope>NUCLEOTIDE SEQUENCE [LARGE SCALE GENOMIC DNA]</scope>
    <source>
        <strain evidence="2 3">MD130-1</strain>
    </source>
</reference>
<dbReference type="Proteomes" id="UP000304382">
    <property type="component" value="Unassembled WGS sequence"/>
</dbReference>
<dbReference type="EMBL" id="BIXZ01000002">
    <property type="protein sequence ID" value="GCF14153.1"/>
    <property type="molecule type" value="Genomic_DNA"/>
</dbReference>
<dbReference type="AlphaFoldDB" id="A0A4C2ENH9"/>
<feature type="region of interest" description="Disordered" evidence="1">
    <location>
        <begin position="1"/>
        <end position="35"/>
    </location>
</feature>
<protein>
    <recommendedName>
        <fullName evidence="4">Transposase</fullName>
    </recommendedName>
</protein>
<dbReference type="Gene3D" id="1.10.10.10">
    <property type="entry name" value="Winged helix-like DNA-binding domain superfamily/Winged helix DNA-binding domain"/>
    <property type="match status" value="1"/>
</dbReference>
<evidence type="ECO:0000313" key="2">
    <source>
        <dbReference type="EMBL" id="GCF14153.1"/>
    </source>
</evidence>
<proteinExistence type="predicted"/>
<organism evidence="2 3">
    <name type="scientific">Haloarcula mannanilytica</name>
    <dbReference type="NCBI Taxonomy" id="2509225"/>
    <lineage>
        <taxon>Archaea</taxon>
        <taxon>Methanobacteriati</taxon>
        <taxon>Methanobacteriota</taxon>
        <taxon>Stenosarchaea group</taxon>
        <taxon>Halobacteria</taxon>
        <taxon>Halobacteriales</taxon>
        <taxon>Haloarculaceae</taxon>
        <taxon>Haloarcula</taxon>
    </lineage>
</organism>
<evidence type="ECO:0000256" key="1">
    <source>
        <dbReference type="SAM" id="MobiDB-lite"/>
    </source>
</evidence>